<protein>
    <submittedName>
        <fullName evidence="1">Uncharacterized protein</fullName>
    </submittedName>
</protein>
<reference evidence="1 2" key="1">
    <citation type="submission" date="2018-06" db="EMBL/GenBank/DDBJ databases">
        <authorList>
            <consortium name="Pathogen Informatics"/>
            <person name="Doyle S."/>
        </authorList>
    </citation>
    <scope>NUCLEOTIDE SEQUENCE [LARGE SCALE GENOMIC DNA]</scope>
    <source>
        <strain evidence="1 2">NCTC10851</strain>
    </source>
</reference>
<gene>
    <name evidence="1" type="ORF">NCTC10851_00915</name>
</gene>
<accession>A0A380VD72</accession>
<proteinExistence type="predicted"/>
<dbReference type="EMBL" id="UFSB01000001">
    <property type="protein sequence ID" value="SUU35582.1"/>
    <property type="molecule type" value="Genomic_DNA"/>
</dbReference>
<name>A0A380VD72_9PAST</name>
<dbReference type="RefSeq" id="WP_115610005.1">
    <property type="nucleotide sequence ID" value="NZ_UFSB01000001.1"/>
</dbReference>
<organism evidence="1 2">
    <name type="scientific">Actinobacillus seminis</name>
    <dbReference type="NCBI Taxonomy" id="722"/>
    <lineage>
        <taxon>Bacteria</taxon>
        <taxon>Pseudomonadati</taxon>
        <taxon>Pseudomonadota</taxon>
        <taxon>Gammaproteobacteria</taxon>
        <taxon>Pasteurellales</taxon>
        <taxon>Pasteurellaceae</taxon>
        <taxon>Actinobacillus</taxon>
    </lineage>
</organism>
<evidence type="ECO:0000313" key="1">
    <source>
        <dbReference type="EMBL" id="SUU35582.1"/>
    </source>
</evidence>
<dbReference type="OrthoDB" id="10015367at2"/>
<sequence length="200" mass="23851">MSFIRIVLWVLLGWFLLWAGKWGYFIYKAHESFLPDVNIPLKLQKGYKYVFEYIPPDASLKEQTWSLEIEGISFNKEYESHLKNLMLNDGIEHISKIKEGYLYPAPVIKTRVKNLETDEVYENVLSFQNKNSSHVCNETLQNIWCYHYRADVLTGKRWLRFFPNNRYLIEIEVLYSDIRQANLKSKLVLGDAHLKKTYRF</sequence>
<dbReference type="Proteomes" id="UP000254507">
    <property type="component" value="Unassembled WGS sequence"/>
</dbReference>
<dbReference type="AlphaFoldDB" id="A0A380VD72"/>
<evidence type="ECO:0000313" key="2">
    <source>
        <dbReference type="Proteomes" id="UP000254507"/>
    </source>
</evidence>